<dbReference type="SUPFAM" id="SSF46689">
    <property type="entry name" value="Homeodomain-like"/>
    <property type="match status" value="1"/>
</dbReference>
<proteinExistence type="predicted"/>
<keyword evidence="1" id="KW-0805">Transcription regulation</keyword>
<evidence type="ECO:0000256" key="1">
    <source>
        <dbReference type="ARBA" id="ARBA00023015"/>
    </source>
</evidence>
<dbReference type="InterPro" id="IPR018060">
    <property type="entry name" value="HTH_AraC"/>
</dbReference>
<dbReference type="PRINTS" id="PR00032">
    <property type="entry name" value="HTHARAC"/>
</dbReference>
<dbReference type="SMART" id="SM00342">
    <property type="entry name" value="HTH_ARAC"/>
    <property type="match status" value="1"/>
</dbReference>
<dbReference type="Pfam" id="PF12833">
    <property type="entry name" value="HTH_18"/>
    <property type="match status" value="1"/>
</dbReference>
<keyword evidence="3" id="KW-0804">Transcription</keyword>
<evidence type="ECO:0000256" key="2">
    <source>
        <dbReference type="ARBA" id="ARBA00023125"/>
    </source>
</evidence>
<evidence type="ECO:0000313" key="5">
    <source>
        <dbReference type="EMBL" id="AWX43205.1"/>
    </source>
</evidence>
<dbReference type="PANTHER" id="PTHR47893:SF1">
    <property type="entry name" value="REGULATORY PROTEIN PCHR"/>
    <property type="match status" value="1"/>
</dbReference>
<reference evidence="5 6" key="1">
    <citation type="submission" date="2018-06" db="EMBL/GenBank/DDBJ databases">
        <title>Spongiibacterium sp. HME9304 Genome sequencing and assembly.</title>
        <authorList>
            <person name="Kang H."/>
            <person name="Kim H."/>
            <person name="Joh K."/>
        </authorList>
    </citation>
    <scope>NUCLEOTIDE SEQUENCE [LARGE SCALE GENOMIC DNA]</scope>
    <source>
        <strain evidence="5 6">HME9304</strain>
    </source>
</reference>
<dbReference type="OrthoDB" id="2666928at2"/>
<dbReference type="AlphaFoldDB" id="A0A2Z4LN03"/>
<evidence type="ECO:0000313" key="6">
    <source>
        <dbReference type="Proteomes" id="UP000248536"/>
    </source>
</evidence>
<dbReference type="GO" id="GO:0043565">
    <property type="term" value="F:sequence-specific DNA binding"/>
    <property type="evidence" value="ECO:0007669"/>
    <property type="project" value="InterPro"/>
</dbReference>
<dbReference type="InterPro" id="IPR053142">
    <property type="entry name" value="PchR_regulatory_protein"/>
</dbReference>
<keyword evidence="6" id="KW-1185">Reference proteome</keyword>
<organism evidence="5 6">
    <name type="scientific">Flagellimonas maritima</name>
    <dbReference type="NCBI Taxonomy" id="1383885"/>
    <lineage>
        <taxon>Bacteria</taxon>
        <taxon>Pseudomonadati</taxon>
        <taxon>Bacteroidota</taxon>
        <taxon>Flavobacteriia</taxon>
        <taxon>Flavobacteriales</taxon>
        <taxon>Flavobacteriaceae</taxon>
        <taxon>Flagellimonas</taxon>
    </lineage>
</organism>
<dbReference type="KEGG" id="spon:HME9304_00192"/>
<protein>
    <submittedName>
        <fullName evidence="5">F1 operon positive regulatory protein</fullName>
    </submittedName>
</protein>
<dbReference type="InterPro" id="IPR009057">
    <property type="entry name" value="Homeodomain-like_sf"/>
</dbReference>
<evidence type="ECO:0000259" key="4">
    <source>
        <dbReference type="PROSITE" id="PS01124"/>
    </source>
</evidence>
<dbReference type="InterPro" id="IPR020449">
    <property type="entry name" value="Tscrpt_reg_AraC-type_HTH"/>
</dbReference>
<dbReference type="GO" id="GO:0003700">
    <property type="term" value="F:DNA-binding transcription factor activity"/>
    <property type="evidence" value="ECO:0007669"/>
    <property type="project" value="InterPro"/>
</dbReference>
<name>A0A2Z4LN03_9FLAO</name>
<dbReference type="Proteomes" id="UP000248536">
    <property type="component" value="Chromosome"/>
</dbReference>
<evidence type="ECO:0000256" key="3">
    <source>
        <dbReference type="ARBA" id="ARBA00023163"/>
    </source>
</evidence>
<dbReference type="RefSeq" id="WP_112376808.1">
    <property type="nucleotide sequence ID" value="NZ_CP030104.1"/>
</dbReference>
<dbReference type="PANTHER" id="PTHR47893">
    <property type="entry name" value="REGULATORY PROTEIN PCHR"/>
    <property type="match status" value="1"/>
</dbReference>
<accession>A0A2Z4LN03</accession>
<gene>
    <name evidence="5" type="ORF">HME9304_00192</name>
</gene>
<sequence>MQEIRIENQSVDSLLDELNVILRGTLEEKWGERTLTFDNELGKGIIRSISFDWGVSLIDYDVNFNQDLKLVHITNGDTPIEFIFITEGNLHYIQDIEKESVTLERYQNIIISPKKKSKKTFIFPNRVNVKVNFIQILKKKYAKKKNNNLAYLGDVLSSIFKDDTVSLPFKHLGNYNLEIADYVKQIRSDTNEGMIKTLGIEGRLNVILAMQLLEHHKFENNMTLPESLAREDIKKVQRLAEYMVDNISGPLNIATLSSISGLSAKKLQIGFKVLYGKTVNEYSKTLKLEISRDYLKNTELSISEIVYKIGISSRSYFSKIFHETYGITPTEYRLKLLKRAKI</sequence>
<dbReference type="PROSITE" id="PS01124">
    <property type="entry name" value="HTH_ARAC_FAMILY_2"/>
    <property type="match status" value="1"/>
</dbReference>
<feature type="domain" description="HTH araC/xylS-type" evidence="4">
    <location>
        <begin position="237"/>
        <end position="335"/>
    </location>
</feature>
<keyword evidence="2" id="KW-0238">DNA-binding</keyword>
<dbReference type="Gene3D" id="1.10.10.60">
    <property type="entry name" value="Homeodomain-like"/>
    <property type="match status" value="2"/>
</dbReference>
<dbReference type="EMBL" id="CP030104">
    <property type="protein sequence ID" value="AWX43205.1"/>
    <property type="molecule type" value="Genomic_DNA"/>
</dbReference>